<dbReference type="EMBL" id="GGEC01035791">
    <property type="protein sequence ID" value="MBX16275.1"/>
    <property type="molecule type" value="Transcribed_RNA"/>
</dbReference>
<dbReference type="AlphaFoldDB" id="A0A2P2LE92"/>
<sequence>MTIAGNFKVRIVILRKSHYMGL</sequence>
<proteinExistence type="predicted"/>
<organism evidence="1">
    <name type="scientific">Rhizophora mucronata</name>
    <name type="common">Asiatic mangrove</name>
    <dbReference type="NCBI Taxonomy" id="61149"/>
    <lineage>
        <taxon>Eukaryota</taxon>
        <taxon>Viridiplantae</taxon>
        <taxon>Streptophyta</taxon>
        <taxon>Embryophyta</taxon>
        <taxon>Tracheophyta</taxon>
        <taxon>Spermatophyta</taxon>
        <taxon>Magnoliopsida</taxon>
        <taxon>eudicotyledons</taxon>
        <taxon>Gunneridae</taxon>
        <taxon>Pentapetalae</taxon>
        <taxon>rosids</taxon>
        <taxon>fabids</taxon>
        <taxon>Malpighiales</taxon>
        <taxon>Rhizophoraceae</taxon>
        <taxon>Rhizophora</taxon>
    </lineage>
</organism>
<protein>
    <submittedName>
        <fullName evidence="1">Uncharacterized protein</fullName>
    </submittedName>
</protein>
<reference evidence="1" key="1">
    <citation type="submission" date="2018-02" db="EMBL/GenBank/DDBJ databases">
        <title>Rhizophora mucronata_Transcriptome.</title>
        <authorList>
            <person name="Meera S.P."/>
            <person name="Sreeshan A."/>
            <person name="Augustine A."/>
        </authorList>
    </citation>
    <scope>NUCLEOTIDE SEQUENCE</scope>
    <source>
        <tissue evidence="1">Leaf</tissue>
    </source>
</reference>
<accession>A0A2P2LE92</accession>
<name>A0A2P2LE92_RHIMU</name>
<evidence type="ECO:0000313" key="1">
    <source>
        <dbReference type="EMBL" id="MBX16275.1"/>
    </source>
</evidence>